<feature type="region of interest" description="Disordered" evidence="1">
    <location>
        <begin position="1"/>
        <end position="111"/>
    </location>
</feature>
<evidence type="ECO:0000256" key="1">
    <source>
        <dbReference type="SAM" id="MobiDB-lite"/>
    </source>
</evidence>
<dbReference type="EMBL" id="BPQB01000178">
    <property type="protein sequence ID" value="GJF00646.1"/>
    <property type="molecule type" value="Genomic_DNA"/>
</dbReference>
<proteinExistence type="predicted"/>
<dbReference type="AlphaFoldDB" id="A0A9P3LMP7"/>
<name>A0A9P3LMP7_9APHY</name>
<keyword evidence="3" id="KW-1185">Reference proteome</keyword>
<evidence type="ECO:0000313" key="2">
    <source>
        <dbReference type="EMBL" id="GJF00646.1"/>
    </source>
</evidence>
<comment type="caution">
    <text evidence="2">The sequence shown here is derived from an EMBL/GenBank/DDBJ whole genome shotgun (WGS) entry which is preliminary data.</text>
</comment>
<evidence type="ECO:0000313" key="3">
    <source>
        <dbReference type="Proteomes" id="UP000703269"/>
    </source>
</evidence>
<protein>
    <submittedName>
        <fullName evidence="2">Uncharacterized protein</fullName>
    </submittedName>
</protein>
<feature type="compositionally biased region" description="Basic residues" evidence="1">
    <location>
        <begin position="1"/>
        <end position="14"/>
    </location>
</feature>
<sequence length="111" mass="11850">MLRLQMRVRHRGHPRAPQSAGHTLAAASPCLSAHGDKPSACFARSSRKHGPAIGLRAQTRHVQGSGRARRSGGRDGGELNTQGPSAQFLPSGASYASRAGLRRPLMPRPFH</sequence>
<dbReference type="Proteomes" id="UP000703269">
    <property type="component" value="Unassembled WGS sequence"/>
</dbReference>
<gene>
    <name evidence="2" type="ORF">PsYK624_169420</name>
</gene>
<accession>A0A9P3LMP7</accession>
<reference evidence="2 3" key="1">
    <citation type="submission" date="2021-08" db="EMBL/GenBank/DDBJ databases">
        <title>Draft Genome Sequence of Phanerochaete sordida strain YK-624.</title>
        <authorList>
            <person name="Mori T."/>
            <person name="Dohra H."/>
            <person name="Suzuki T."/>
            <person name="Kawagishi H."/>
            <person name="Hirai H."/>
        </authorList>
    </citation>
    <scope>NUCLEOTIDE SEQUENCE [LARGE SCALE GENOMIC DNA]</scope>
    <source>
        <strain evidence="2 3">YK-624</strain>
    </source>
</reference>
<organism evidence="2 3">
    <name type="scientific">Phanerochaete sordida</name>
    <dbReference type="NCBI Taxonomy" id="48140"/>
    <lineage>
        <taxon>Eukaryota</taxon>
        <taxon>Fungi</taxon>
        <taxon>Dikarya</taxon>
        <taxon>Basidiomycota</taxon>
        <taxon>Agaricomycotina</taxon>
        <taxon>Agaricomycetes</taxon>
        <taxon>Polyporales</taxon>
        <taxon>Phanerochaetaceae</taxon>
        <taxon>Phanerochaete</taxon>
    </lineage>
</organism>